<keyword evidence="3" id="KW-1185">Reference proteome</keyword>
<feature type="compositionally biased region" description="Polar residues" evidence="1">
    <location>
        <begin position="554"/>
        <end position="566"/>
    </location>
</feature>
<sequence length="852" mass="92256">MARHRQLWPSSDSRFLSNNLYCFRYRDCDLVSHESLIYGSDDELDHGQRRAKRRRVEHLARSFLDGRGLLIPSASLRGPFGATCNENDPPSDDDRKVLVSTKHPGLKTDKSTLPPARRDHGRSEAGVMGGDVALLAAHWDIDDGPSQSSDQGEFAGVRTLTHTPSSSPPRDCTPSSAIADLEAAIDASDSPIVLTNRPVAPNPPLSSFLEGIKGAKRLSTIAISQREDDLKGIKEAKRLSQSTFAPPCSGKSAGRRLEHGKDAFTNPSASSPFLFRYKRTHRTEAPIKKEKSRTGWALEAVEQASEVWKAEDVCAGKSRTHVNDVYDVPSDTETPPNCAKVENDTPKQMVSTPELSHPIQQTTHFPDRQEINISTQAALQEAGRDLLVSSPRQGLLSPMVSGRRPHSPGASQSPAPAVTPFARLHERFIAPHEGTQQPYISTQAMLDDFSPFKISPMKTGMTQLSPHQDPRQALASQRGTTGAPDDALVAATNGTGWSFAALDKSPVPRNCEHHSRRSKSPVRSRPTSGFKELGFKVTKSSSQSQSKSSTQSQPLSQTARGGSSASVPKDEKNECPLRELTPSAPSQDIDKESVAQLRKQLRPLASQSKKPPKSQRSRSLSTTKSQSVSFHTVHPASQPALSRQHSEVNRSRTPSRPHTFALSQIINDVSTSDPWGYDYPAIVSHVSLTSQDNGRRSLPVQKLGGVEDWDADSEAGEDGLDRVNVEGATADTLGSRVKDSVPTRPPNSSAGSFAAPSFPASRARLTFESNGSQSPQKTGLSTLASGSQKSGSGRKRGGLKSSMRKSGQTPKSSVFQDAQREETLNGEDLDTSVDDLKGMLGGWDVEEDLKGL</sequence>
<feature type="region of interest" description="Disordered" evidence="1">
    <location>
        <begin position="707"/>
        <end position="852"/>
    </location>
</feature>
<feature type="region of interest" description="Disordered" evidence="1">
    <location>
        <begin position="81"/>
        <end position="125"/>
    </location>
</feature>
<gene>
    <name evidence="2" type="ORF">CAC42_5294</name>
</gene>
<accession>A0A2K1QUL6</accession>
<dbReference type="InParanoid" id="A0A2K1QUL6"/>
<dbReference type="Proteomes" id="UP000243797">
    <property type="component" value="Unassembled WGS sequence"/>
</dbReference>
<feature type="compositionally biased region" description="Acidic residues" evidence="1">
    <location>
        <begin position="824"/>
        <end position="833"/>
    </location>
</feature>
<dbReference type="STRING" id="2082308.A0A2K1QUL6"/>
<comment type="caution">
    <text evidence="2">The sequence shown here is derived from an EMBL/GenBank/DDBJ whole genome shotgun (WGS) entry which is preliminary data.</text>
</comment>
<organism evidence="2 3">
    <name type="scientific">Sphaceloma murrayae</name>
    <dbReference type="NCBI Taxonomy" id="2082308"/>
    <lineage>
        <taxon>Eukaryota</taxon>
        <taxon>Fungi</taxon>
        <taxon>Dikarya</taxon>
        <taxon>Ascomycota</taxon>
        <taxon>Pezizomycotina</taxon>
        <taxon>Dothideomycetes</taxon>
        <taxon>Dothideomycetidae</taxon>
        <taxon>Myriangiales</taxon>
        <taxon>Elsinoaceae</taxon>
        <taxon>Sphaceloma</taxon>
    </lineage>
</organism>
<feature type="compositionally biased region" description="Low complexity" evidence="1">
    <location>
        <begin position="748"/>
        <end position="764"/>
    </location>
</feature>
<evidence type="ECO:0000313" key="2">
    <source>
        <dbReference type="EMBL" id="PNS18755.1"/>
    </source>
</evidence>
<protein>
    <submittedName>
        <fullName evidence="2">Uncharacterized protein</fullName>
    </submittedName>
</protein>
<name>A0A2K1QUL6_9PEZI</name>
<dbReference type="OrthoDB" id="5419922at2759"/>
<evidence type="ECO:0000313" key="3">
    <source>
        <dbReference type="Proteomes" id="UP000243797"/>
    </source>
</evidence>
<feature type="compositionally biased region" description="Acidic residues" evidence="1">
    <location>
        <begin position="707"/>
        <end position="718"/>
    </location>
</feature>
<feature type="compositionally biased region" description="Basic and acidic residues" evidence="1">
    <location>
        <begin position="106"/>
        <end position="123"/>
    </location>
</feature>
<dbReference type="AlphaFoldDB" id="A0A2K1QUL6"/>
<feature type="compositionally biased region" description="Polar residues" evidence="1">
    <location>
        <begin position="620"/>
        <end position="630"/>
    </location>
</feature>
<feature type="compositionally biased region" description="Basic and acidic residues" evidence="1">
    <location>
        <begin position="568"/>
        <end position="577"/>
    </location>
</feature>
<evidence type="ECO:0000256" key="1">
    <source>
        <dbReference type="SAM" id="MobiDB-lite"/>
    </source>
</evidence>
<proteinExistence type="predicted"/>
<feature type="region of interest" description="Disordered" evidence="1">
    <location>
        <begin position="454"/>
        <end position="656"/>
    </location>
</feature>
<reference evidence="2 3" key="1">
    <citation type="submission" date="2017-06" db="EMBL/GenBank/DDBJ databases">
        <title>Draft genome sequence of a variant of Elsinoe murrayae.</title>
        <authorList>
            <person name="Cheng Q."/>
        </authorList>
    </citation>
    <scope>NUCLEOTIDE SEQUENCE [LARGE SCALE GENOMIC DNA]</scope>
    <source>
        <strain evidence="2 3">CQ-2017a</strain>
    </source>
</reference>
<feature type="compositionally biased region" description="Polar residues" evidence="1">
    <location>
        <begin position="767"/>
        <end position="784"/>
    </location>
</feature>
<feature type="region of interest" description="Disordered" evidence="1">
    <location>
        <begin position="397"/>
        <end position="417"/>
    </location>
</feature>
<dbReference type="EMBL" id="NKHZ01000039">
    <property type="protein sequence ID" value="PNS18755.1"/>
    <property type="molecule type" value="Genomic_DNA"/>
</dbReference>
<feature type="compositionally biased region" description="Low complexity" evidence="1">
    <location>
        <begin position="538"/>
        <end position="553"/>
    </location>
</feature>